<feature type="region of interest" description="Disordered" evidence="1">
    <location>
        <begin position="69"/>
        <end position="95"/>
    </location>
</feature>
<proteinExistence type="predicted"/>
<accession>A0ABQ9U4J2</accession>
<reference evidence="2 3" key="1">
    <citation type="submission" date="2023-05" db="EMBL/GenBank/DDBJ databases">
        <title>B98-5 Cell Line De Novo Hybrid Assembly: An Optical Mapping Approach.</title>
        <authorList>
            <person name="Kananen K."/>
            <person name="Auerbach J.A."/>
            <person name="Kautto E."/>
            <person name="Blachly J.S."/>
        </authorList>
    </citation>
    <scope>NUCLEOTIDE SEQUENCE [LARGE SCALE GENOMIC DNA]</scope>
    <source>
        <strain evidence="2">B95-8</strain>
        <tissue evidence="2">Cell line</tissue>
    </source>
</reference>
<sequence length="95" mass="10271">MLQGLTNAHECPNNNDACCSTDQELTSDPHAVRCNHPRPRYYPTIHRAIQKVGEVEVGVSWATGRTPALTRKGKSSLSTQVGPVSCTGLETPGNR</sequence>
<name>A0ABQ9U4J2_SAGOE</name>
<evidence type="ECO:0000313" key="2">
    <source>
        <dbReference type="EMBL" id="KAK2091979.1"/>
    </source>
</evidence>
<evidence type="ECO:0000313" key="3">
    <source>
        <dbReference type="Proteomes" id="UP001266305"/>
    </source>
</evidence>
<keyword evidence="3" id="KW-1185">Reference proteome</keyword>
<comment type="caution">
    <text evidence="2">The sequence shown here is derived from an EMBL/GenBank/DDBJ whole genome shotgun (WGS) entry which is preliminary data.</text>
</comment>
<dbReference type="Proteomes" id="UP001266305">
    <property type="component" value="Unassembled WGS sequence"/>
</dbReference>
<dbReference type="EMBL" id="JASSZA010000015">
    <property type="protein sequence ID" value="KAK2091979.1"/>
    <property type="molecule type" value="Genomic_DNA"/>
</dbReference>
<gene>
    <name evidence="2" type="ORF">P7K49_028507</name>
</gene>
<protein>
    <submittedName>
        <fullName evidence="2">Uncharacterized protein</fullName>
    </submittedName>
</protein>
<organism evidence="2 3">
    <name type="scientific">Saguinus oedipus</name>
    <name type="common">Cotton-top tamarin</name>
    <name type="synonym">Oedipomidas oedipus</name>
    <dbReference type="NCBI Taxonomy" id="9490"/>
    <lineage>
        <taxon>Eukaryota</taxon>
        <taxon>Metazoa</taxon>
        <taxon>Chordata</taxon>
        <taxon>Craniata</taxon>
        <taxon>Vertebrata</taxon>
        <taxon>Euteleostomi</taxon>
        <taxon>Mammalia</taxon>
        <taxon>Eutheria</taxon>
        <taxon>Euarchontoglires</taxon>
        <taxon>Primates</taxon>
        <taxon>Haplorrhini</taxon>
        <taxon>Platyrrhini</taxon>
        <taxon>Cebidae</taxon>
        <taxon>Callitrichinae</taxon>
        <taxon>Saguinus</taxon>
    </lineage>
</organism>
<evidence type="ECO:0000256" key="1">
    <source>
        <dbReference type="SAM" id="MobiDB-lite"/>
    </source>
</evidence>